<dbReference type="Pfam" id="PF00571">
    <property type="entry name" value="CBS"/>
    <property type="match status" value="2"/>
</dbReference>
<keyword evidence="1 2" id="KW-0129">CBS domain</keyword>
<dbReference type="OrthoDB" id="9791320at2"/>
<accession>A0A177E993</accession>
<dbReference type="PANTHER" id="PTHR43080">
    <property type="entry name" value="CBS DOMAIN-CONTAINING PROTEIN CBSX3, MITOCHONDRIAL"/>
    <property type="match status" value="1"/>
</dbReference>
<dbReference type="InterPro" id="IPR051257">
    <property type="entry name" value="Diverse_CBS-Domain"/>
</dbReference>
<feature type="domain" description="CBS" evidence="3">
    <location>
        <begin position="13"/>
        <end position="73"/>
    </location>
</feature>
<dbReference type="AlphaFoldDB" id="A0A177E993"/>
<gene>
    <name evidence="4" type="ORF">TH606_02690</name>
</gene>
<dbReference type="PANTHER" id="PTHR43080:SF29">
    <property type="entry name" value="OS02G0818000 PROTEIN"/>
    <property type="match status" value="1"/>
</dbReference>
<evidence type="ECO:0000256" key="1">
    <source>
        <dbReference type="ARBA" id="ARBA00023122"/>
    </source>
</evidence>
<organism evidence="4 5">
    <name type="scientific">Thermodesulfatator autotrophicus</name>
    <dbReference type="NCBI Taxonomy" id="1795632"/>
    <lineage>
        <taxon>Bacteria</taxon>
        <taxon>Pseudomonadati</taxon>
        <taxon>Thermodesulfobacteriota</taxon>
        <taxon>Thermodesulfobacteria</taxon>
        <taxon>Thermodesulfobacteriales</taxon>
        <taxon>Thermodesulfatatoraceae</taxon>
        <taxon>Thermodesulfatator</taxon>
    </lineage>
</organism>
<evidence type="ECO:0000313" key="4">
    <source>
        <dbReference type="EMBL" id="OAG28276.1"/>
    </source>
</evidence>
<evidence type="ECO:0000256" key="2">
    <source>
        <dbReference type="PROSITE-ProRule" id="PRU00703"/>
    </source>
</evidence>
<dbReference type="SMART" id="SM00116">
    <property type="entry name" value="CBS"/>
    <property type="match status" value="2"/>
</dbReference>
<protein>
    <recommendedName>
        <fullName evidence="3">CBS domain-containing protein</fullName>
    </recommendedName>
</protein>
<dbReference type="RefSeq" id="WP_068541156.1">
    <property type="nucleotide sequence ID" value="NZ_LSFI01000008.1"/>
</dbReference>
<dbReference type="Proteomes" id="UP000076964">
    <property type="component" value="Unassembled WGS sequence"/>
</dbReference>
<dbReference type="Gene3D" id="3.10.580.10">
    <property type="entry name" value="CBS-domain"/>
    <property type="match status" value="1"/>
</dbReference>
<feature type="domain" description="CBS" evidence="3">
    <location>
        <begin position="79"/>
        <end position="135"/>
    </location>
</feature>
<proteinExistence type="predicted"/>
<sequence>MKDLTQIKVNEVMSRTLITVDIDTTFEEIIKTFNESKVHALIVIGPGGEFMGVLSHSDVIKGLKEYGPKIFDLVAEDLMYPKPYSIDPNANLKEAAAIMIKNKVHRLLVISSHSGKYIPVGVLSATDIIRVIAGS</sequence>
<dbReference type="CDD" id="cd02205">
    <property type="entry name" value="CBS_pair_SF"/>
    <property type="match status" value="1"/>
</dbReference>
<keyword evidence="5" id="KW-1185">Reference proteome</keyword>
<comment type="caution">
    <text evidence="4">The sequence shown here is derived from an EMBL/GenBank/DDBJ whole genome shotgun (WGS) entry which is preliminary data.</text>
</comment>
<dbReference type="SUPFAM" id="SSF54631">
    <property type="entry name" value="CBS-domain pair"/>
    <property type="match status" value="1"/>
</dbReference>
<name>A0A177E993_9BACT</name>
<dbReference type="InterPro" id="IPR046342">
    <property type="entry name" value="CBS_dom_sf"/>
</dbReference>
<evidence type="ECO:0000313" key="5">
    <source>
        <dbReference type="Proteomes" id="UP000076964"/>
    </source>
</evidence>
<evidence type="ECO:0000259" key="3">
    <source>
        <dbReference type="PROSITE" id="PS51371"/>
    </source>
</evidence>
<dbReference type="InterPro" id="IPR000644">
    <property type="entry name" value="CBS_dom"/>
</dbReference>
<dbReference type="PROSITE" id="PS51371">
    <property type="entry name" value="CBS"/>
    <property type="match status" value="2"/>
</dbReference>
<dbReference type="STRING" id="1795632.TH606_02690"/>
<reference evidence="4 5" key="1">
    <citation type="submission" date="2016-02" db="EMBL/GenBank/DDBJ databases">
        <title>Draft genome sequence of Thermodesulfatator sp. S606.</title>
        <authorList>
            <person name="Lai Q."/>
            <person name="Cao J."/>
            <person name="Dupont S."/>
            <person name="Shao Z."/>
            <person name="Jebbar M."/>
            <person name="Alain K."/>
        </authorList>
    </citation>
    <scope>NUCLEOTIDE SEQUENCE [LARGE SCALE GENOMIC DNA]</scope>
    <source>
        <strain evidence="4 5">S606</strain>
    </source>
</reference>
<dbReference type="EMBL" id="LSFI01000008">
    <property type="protein sequence ID" value="OAG28276.1"/>
    <property type="molecule type" value="Genomic_DNA"/>
</dbReference>